<proteinExistence type="predicted"/>
<name>A0AA42LSV8_9BURK</name>
<accession>A0AA42LSV8</accession>
<dbReference type="AlphaFoldDB" id="A0AA42LSV8"/>
<evidence type="ECO:0000313" key="1">
    <source>
        <dbReference type="EMBL" id="MDH0738959.1"/>
    </source>
</evidence>
<dbReference type="EMBL" id="JAOCDZ010000020">
    <property type="protein sequence ID" value="MDH0738959.1"/>
    <property type="molecule type" value="Genomic_DNA"/>
</dbReference>
<sequence>MNLLNAIEELAFEIECGHYGPMLADYGRVHAARTYAQWKPVIYDYRQRTGSTDIWSRLELLATQ</sequence>
<organism evidence="1 2">
    <name type="scientific">Achromobacter spanius</name>
    <dbReference type="NCBI Taxonomy" id="217203"/>
    <lineage>
        <taxon>Bacteria</taxon>
        <taxon>Pseudomonadati</taxon>
        <taxon>Pseudomonadota</taxon>
        <taxon>Betaproteobacteria</taxon>
        <taxon>Burkholderiales</taxon>
        <taxon>Alcaligenaceae</taxon>
        <taxon>Achromobacter</taxon>
    </lineage>
</organism>
<evidence type="ECO:0000313" key="2">
    <source>
        <dbReference type="Proteomes" id="UP001161094"/>
    </source>
</evidence>
<comment type="caution">
    <text evidence="1">The sequence shown here is derived from an EMBL/GenBank/DDBJ whole genome shotgun (WGS) entry which is preliminary data.</text>
</comment>
<gene>
    <name evidence="1" type="ORF">N5D93_24310</name>
</gene>
<dbReference type="Proteomes" id="UP001161094">
    <property type="component" value="Unassembled WGS sequence"/>
</dbReference>
<dbReference type="RefSeq" id="WP_259246926.1">
    <property type="nucleotide sequence ID" value="NZ_CBFGSQ010000004.1"/>
</dbReference>
<protein>
    <submittedName>
        <fullName evidence="1">Uncharacterized protein</fullName>
    </submittedName>
</protein>
<reference evidence="1" key="1">
    <citation type="submission" date="2022-09" db="EMBL/GenBank/DDBJ databases">
        <title>Intensive care unit water sources are persistently colonized with multi-drug resistant bacteria and are the site of extensive horizontal gene transfer of antibiotic resistance genes.</title>
        <authorList>
            <person name="Diorio-Toth L."/>
        </authorList>
    </citation>
    <scope>NUCLEOTIDE SEQUENCE</scope>
    <source>
        <strain evidence="1">GD03843</strain>
    </source>
</reference>